<keyword evidence="2" id="KW-1185">Reference proteome</keyword>
<dbReference type="GO" id="GO:0043937">
    <property type="term" value="P:regulation of sporulation"/>
    <property type="evidence" value="ECO:0007669"/>
    <property type="project" value="InterPro"/>
</dbReference>
<dbReference type="SUPFAM" id="SSF140500">
    <property type="entry name" value="BAS1536-like"/>
    <property type="match status" value="1"/>
</dbReference>
<dbReference type="InterPro" id="IPR018540">
    <property type="entry name" value="Spo0E-like"/>
</dbReference>
<evidence type="ECO:0000313" key="2">
    <source>
        <dbReference type="Proteomes" id="UP000297982"/>
    </source>
</evidence>
<comment type="caution">
    <text evidence="1">The sequence shown here is derived from an EMBL/GenBank/DDBJ whole genome shotgun (WGS) entry which is preliminary data.</text>
</comment>
<dbReference type="InterPro" id="IPR037208">
    <property type="entry name" value="Spo0E-like_sf"/>
</dbReference>
<proteinExistence type="predicted"/>
<accession>A0A4Z0H287</accession>
<dbReference type="Pfam" id="PF09388">
    <property type="entry name" value="SpoOE-like"/>
    <property type="match status" value="1"/>
</dbReference>
<dbReference type="Proteomes" id="UP000297982">
    <property type="component" value="Unassembled WGS sequence"/>
</dbReference>
<gene>
    <name evidence="1" type="ORF">E4663_00515</name>
</gene>
<organism evidence="1 2">
    <name type="scientific">Halobacillus salinus</name>
    <dbReference type="NCBI Taxonomy" id="192814"/>
    <lineage>
        <taxon>Bacteria</taxon>
        <taxon>Bacillati</taxon>
        <taxon>Bacillota</taxon>
        <taxon>Bacilli</taxon>
        <taxon>Bacillales</taxon>
        <taxon>Bacillaceae</taxon>
        <taxon>Halobacillus</taxon>
    </lineage>
</organism>
<reference evidence="1 2" key="1">
    <citation type="journal article" date="2003" name="Int. J. Syst. Evol. Microbiol.">
        <title>Halobacillus salinus sp. nov., isolated from a salt lake on the coast of the East Sea in Korea.</title>
        <authorList>
            <person name="Yoon J.H."/>
            <person name="Kang K.H."/>
            <person name="Park Y.H."/>
        </authorList>
    </citation>
    <scope>NUCLEOTIDE SEQUENCE [LARGE SCALE GENOMIC DNA]</scope>
    <source>
        <strain evidence="1 2">HSL-3</strain>
    </source>
</reference>
<dbReference type="EMBL" id="SRJC01000001">
    <property type="protein sequence ID" value="TGB03521.1"/>
    <property type="molecule type" value="Genomic_DNA"/>
</dbReference>
<protein>
    <submittedName>
        <fullName evidence="1">Spo0E family sporulation regulatory protein-aspartic acid phosphatase</fullName>
    </submittedName>
</protein>
<dbReference type="AlphaFoldDB" id="A0A4Z0H287"/>
<sequence>MYTAYNNAVEYGELVKISQELDELLNQLDKLIY</sequence>
<name>A0A4Z0H287_9BACI</name>
<evidence type="ECO:0000313" key="1">
    <source>
        <dbReference type="EMBL" id="TGB03521.1"/>
    </source>
</evidence>